<name>A0A380TW61_ACIJO</name>
<proteinExistence type="predicted"/>
<dbReference type="AlphaFoldDB" id="A0A380TW61"/>
<reference evidence="1 2" key="1">
    <citation type="submission" date="2018-06" db="EMBL/GenBank/DDBJ databases">
        <authorList>
            <consortium name="Pathogen Informatics"/>
            <person name="Doyle S."/>
        </authorList>
    </citation>
    <scope>NUCLEOTIDE SEQUENCE [LARGE SCALE GENOMIC DNA]</scope>
    <source>
        <strain evidence="1 2">NCTC10308</strain>
    </source>
</reference>
<sequence>MASQDVLIISVSALVLTLIIYEFGQMSMLF</sequence>
<dbReference type="Proteomes" id="UP000254227">
    <property type="component" value="Unassembled WGS sequence"/>
</dbReference>
<protein>
    <submittedName>
        <fullName evidence="1">Uncharacterized protein</fullName>
    </submittedName>
</protein>
<organism evidence="1 2">
    <name type="scientific">Acinetobacter johnsonii</name>
    <dbReference type="NCBI Taxonomy" id="40214"/>
    <lineage>
        <taxon>Bacteria</taxon>
        <taxon>Pseudomonadati</taxon>
        <taxon>Pseudomonadota</taxon>
        <taxon>Gammaproteobacteria</taxon>
        <taxon>Moraxellales</taxon>
        <taxon>Moraxellaceae</taxon>
        <taxon>Acinetobacter</taxon>
    </lineage>
</organism>
<dbReference type="EMBL" id="UFRV01000006">
    <property type="protein sequence ID" value="SUT92125.1"/>
    <property type="molecule type" value="Genomic_DNA"/>
</dbReference>
<evidence type="ECO:0000313" key="1">
    <source>
        <dbReference type="EMBL" id="SUT92125.1"/>
    </source>
</evidence>
<accession>A0A380TW61</accession>
<gene>
    <name evidence="1" type="ORF">NCTC10308_00658</name>
</gene>
<evidence type="ECO:0000313" key="2">
    <source>
        <dbReference type="Proteomes" id="UP000254227"/>
    </source>
</evidence>